<reference evidence="2" key="1">
    <citation type="journal article" date="2023" name="Front. Plant Sci.">
        <title>Chromosomal-level genome assembly of Melastoma candidum provides insights into trichome evolution.</title>
        <authorList>
            <person name="Zhong Y."/>
            <person name="Wu W."/>
            <person name="Sun C."/>
            <person name="Zou P."/>
            <person name="Liu Y."/>
            <person name="Dai S."/>
            <person name="Zhou R."/>
        </authorList>
    </citation>
    <scope>NUCLEOTIDE SEQUENCE [LARGE SCALE GENOMIC DNA]</scope>
</reference>
<organism evidence="1 2">
    <name type="scientific">Melastoma candidum</name>
    <dbReference type="NCBI Taxonomy" id="119954"/>
    <lineage>
        <taxon>Eukaryota</taxon>
        <taxon>Viridiplantae</taxon>
        <taxon>Streptophyta</taxon>
        <taxon>Embryophyta</taxon>
        <taxon>Tracheophyta</taxon>
        <taxon>Spermatophyta</taxon>
        <taxon>Magnoliopsida</taxon>
        <taxon>eudicotyledons</taxon>
        <taxon>Gunneridae</taxon>
        <taxon>Pentapetalae</taxon>
        <taxon>rosids</taxon>
        <taxon>malvids</taxon>
        <taxon>Myrtales</taxon>
        <taxon>Melastomataceae</taxon>
        <taxon>Melastomatoideae</taxon>
        <taxon>Melastomateae</taxon>
        <taxon>Melastoma</taxon>
    </lineage>
</organism>
<protein>
    <submittedName>
        <fullName evidence="1">Uncharacterized protein</fullName>
    </submittedName>
</protein>
<dbReference type="EMBL" id="CM042886">
    <property type="protein sequence ID" value="KAI4340793.1"/>
    <property type="molecule type" value="Genomic_DNA"/>
</dbReference>
<keyword evidence="2" id="KW-1185">Reference proteome</keyword>
<name>A0ACB9NWC1_9MYRT</name>
<sequence length="108" mass="11379">MMYQKIKRHVGLCSHPPNLFSSQTYSFGGRGEEKTAGDSLSPTKSHSSPPLSPSLSSSASFIVLSTFLPGTSPVANASSLSSPDLLHFPPSPPPLSGRKSRFTSAQCT</sequence>
<proteinExistence type="predicted"/>
<evidence type="ECO:0000313" key="2">
    <source>
        <dbReference type="Proteomes" id="UP001057402"/>
    </source>
</evidence>
<gene>
    <name evidence="1" type="ORF">MLD38_025597</name>
</gene>
<evidence type="ECO:0000313" key="1">
    <source>
        <dbReference type="EMBL" id="KAI4340793.1"/>
    </source>
</evidence>
<dbReference type="Proteomes" id="UP001057402">
    <property type="component" value="Chromosome 7"/>
</dbReference>
<accession>A0ACB9NWC1</accession>
<comment type="caution">
    <text evidence="1">The sequence shown here is derived from an EMBL/GenBank/DDBJ whole genome shotgun (WGS) entry which is preliminary data.</text>
</comment>